<comment type="caution">
    <text evidence="1">The sequence shown here is derived from an EMBL/GenBank/DDBJ whole genome shotgun (WGS) entry which is preliminary data.</text>
</comment>
<dbReference type="Proteomes" id="UP001158500">
    <property type="component" value="Unassembled WGS sequence"/>
</dbReference>
<dbReference type="RefSeq" id="WP_279640968.1">
    <property type="nucleotide sequence ID" value="NZ_JAOCAE010000001.1"/>
</dbReference>
<accession>A0AA42TCZ1</accession>
<gene>
    <name evidence="1" type="ORF">N5C32_00375</name>
</gene>
<organism evidence="1 2">
    <name type="scientific">Stutzerimonas stutzeri</name>
    <name type="common">Pseudomonas stutzeri</name>
    <dbReference type="NCBI Taxonomy" id="316"/>
    <lineage>
        <taxon>Bacteria</taxon>
        <taxon>Pseudomonadati</taxon>
        <taxon>Pseudomonadota</taxon>
        <taxon>Gammaproteobacteria</taxon>
        <taxon>Pseudomonadales</taxon>
        <taxon>Pseudomonadaceae</taxon>
        <taxon>Stutzerimonas</taxon>
    </lineage>
</organism>
<evidence type="ECO:0000313" key="2">
    <source>
        <dbReference type="Proteomes" id="UP001158500"/>
    </source>
</evidence>
<evidence type="ECO:0000313" key="1">
    <source>
        <dbReference type="EMBL" id="MDH1234491.1"/>
    </source>
</evidence>
<protein>
    <submittedName>
        <fullName evidence="1">Phage tail protein</fullName>
    </submittedName>
</protein>
<proteinExistence type="predicted"/>
<dbReference type="EMBL" id="JAOCAE010000001">
    <property type="protein sequence ID" value="MDH1234491.1"/>
    <property type="molecule type" value="Genomic_DNA"/>
</dbReference>
<dbReference type="AlphaFoldDB" id="A0AA42TCZ1"/>
<reference evidence="1" key="1">
    <citation type="submission" date="2022-09" db="EMBL/GenBank/DDBJ databases">
        <title>Intensive care unit water sources are persistently colonized with multi-drug resistant bacteria and are the site of extensive horizontal gene transfer of antibiotic resistance genes.</title>
        <authorList>
            <person name="Diorio-Toth L."/>
        </authorList>
    </citation>
    <scope>NUCLEOTIDE SEQUENCE</scope>
    <source>
        <strain evidence="1">GD03947</strain>
    </source>
</reference>
<sequence>MIEIFDFPIDNSASIDVSQRALRTDFGDGYSQEAGDGINTRTEAWRISAMGHWETGGGMPVKAMAEFLDRQGGYKAFQWVTPMGATKLFKCRAGYSLTSKGAGYFQLSASFEEVHSP</sequence>
<name>A0AA42TCZ1_STUST</name>
<dbReference type="InterPro" id="IPR010265">
    <property type="entry name" value="Phage_lambda_TipM"/>
</dbReference>
<dbReference type="Pfam" id="PF05939">
    <property type="entry name" value="Phage_min_tail"/>
    <property type="match status" value="1"/>
</dbReference>